<evidence type="ECO:0000313" key="3">
    <source>
        <dbReference type="Proteomes" id="UP001518976"/>
    </source>
</evidence>
<evidence type="ECO:0000256" key="1">
    <source>
        <dbReference type="SAM" id="MobiDB-lite"/>
    </source>
</evidence>
<gene>
    <name evidence="2" type="ORF">JW592_16890</name>
</gene>
<dbReference type="Proteomes" id="UP001518976">
    <property type="component" value="Unassembled WGS sequence"/>
</dbReference>
<keyword evidence="3" id="KW-1185">Reference proteome</keyword>
<organism evidence="2 3">
    <name type="scientific">Streptomyces spirodelae</name>
    <dbReference type="NCBI Taxonomy" id="2812904"/>
    <lineage>
        <taxon>Bacteria</taxon>
        <taxon>Bacillati</taxon>
        <taxon>Actinomycetota</taxon>
        <taxon>Actinomycetes</taxon>
        <taxon>Kitasatosporales</taxon>
        <taxon>Streptomycetaceae</taxon>
        <taxon>Streptomyces</taxon>
    </lineage>
</organism>
<accession>A0ABS3WVQ1</accession>
<dbReference type="SUPFAM" id="SSF56762">
    <property type="entry name" value="HydB/Nqo4-like"/>
    <property type="match status" value="1"/>
</dbReference>
<name>A0ABS3WVQ1_9ACTN</name>
<proteinExistence type="predicted"/>
<sequence length="391" mass="41099">MDMRARLLRATAARPHVLPVSTPGGTAARLAAERYLRLHDLPLALTPADADLLLVTGPDRSALRPAVDRLWQHLPAPRARAHAPTADAVPGALARCRADLADHTHNGDREGGGRDSGRGHEGHGGGMEMPAGLPMAGTGEDRDGLSLDQLHVSLGPLLADWPSGLTVRMTLQGDVVQEAEPSRQQLGDDGPAPLWAEPWARAAGGEPVTVEEAARRRAAAHLDSLGRLLAVAGWAGAAATARRLRDELLDGTPGAALRPEVRRFARRVGRSRTLYWLTRGMGVLDGERARAAGVSGPAARAGGDVPARYRTWLEDIVGDVDRLGETAPLDPAEEGPRGGGVGERWPSAALVRVLPELLEGAELAAARLIVASLDPDPDELAAAPQEVGIHG</sequence>
<dbReference type="RefSeq" id="WP_209265936.1">
    <property type="nucleotide sequence ID" value="NZ_JAFFZN010000014.1"/>
</dbReference>
<comment type="caution">
    <text evidence="2">The sequence shown here is derived from an EMBL/GenBank/DDBJ whole genome shotgun (WGS) entry which is preliminary data.</text>
</comment>
<protein>
    <submittedName>
        <fullName evidence="2">Uncharacterized protein</fullName>
    </submittedName>
</protein>
<feature type="compositionally biased region" description="Basic and acidic residues" evidence="1">
    <location>
        <begin position="102"/>
        <end position="123"/>
    </location>
</feature>
<feature type="region of interest" description="Disordered" evidence="1">
    <location>
        <begin position="102"/>
        <end position="144"/>
    </location>
</feature>
<dbReference type="EMBL" id="JAFFZN010000014">
    <property type="protein sequence ID" value="MBO8187128.1"/>
    <property type="molecule type" value="Genomic_DNA"/>
</dbReference>
<dbReference type="InterPro" id="IPR029014">
    <property type="entry name" value="NiFe-Hase_large"/>
</dbReference>
<reference evidence="2 3" key="1">
    <citation type="submission" date="2021-02" db="EMBL/GenBank/DDBJ databases">
        <title>Streptomyces spirodelae sp. nov., isolated from duckweed.</title>
        <authorList>
            <person name="Saimee Y."/>
            <person name="Duangmal K."/>
        </authorList>
    </citation>
    <scope>NUCLEOTIDE SEQUENCE [LARGE SCALE GENOMIC DNA]</scope>
    <source>
        <strain evidence="2 3">DW4-2</strain>
    </source>
</reference>
<evidence type="ECO:0000313" key="2">
    <source>
        <dbReference type="EMBL" id="MBO8187128.1"/>
    </source>
</evidence>